<accession>A0ABY3R8G1</accession>
<protein>
    <submittedName>
        <fullName evidence="2">Uncharacterized protein</fullName>
    </submittedName>
</protein>
<keyword evidence="1" id="KW-1133">Transmembrane helix</keyword>
<keyword evidence="1" id="KW-0472">Membrane</keyword>
<dbReference type="RefSeq" id="WP_231319218.1">
    <property type="nucleotide sequence ID" value="NZ_CP088156.1"/>
</dbReference>
<dbReference type="EMBL" id="CP088156">
    <property type="protein sequence ID" value="UFZ03195.1"/>
    <property type="molecule type" value="Genomic_DNA"/>
</dbReference>
<keyword evidence="3" id="KW-1185">Reference proteome</keyword>
<gene>
    <name evidence="2" type="ORF">LQG66_28740</name>
</gene>
<evidence type="ECO:0000256" key="1">
    <source>
        <dbReference type="SAM" id="Phobius"/>
    </source>
</evidence>
<sequence length="101" mass="10239">MPTIIDRRSSSRALPLAGLLAVVATWFAGMAAMAFVIKPDAVVAFGPSGRIIPAVVASDGALLDAGRFHVAARTGAATVGSLYAAGAWFVWPLIGKGCGRG</sequence>
<reference evidence="2" key="1">
    <citation type="journal article" date="2024" name="Antonie Van Leeuwenhoek">
        <title>Bradyrhizobium ontarionense sp. nov., a novel bacterial symbiont isolated from Aeschynomene indica (Indian jointvetch), harbours photosynthesis, nitrogen fixation and nitrous oxide (N2O) reductase genes.</title>
        <authorList>
            <person name="Bromfield E.S.P."/>
            <person name="Cloutier S."/>
        </authorList>
    </citation>
    <scope>NUCLEOTIDE SEQUENCE</scope>
    <source>
        <strain evidence="2">A19</strain>
    </source>
</reference>
<name>A0ABY3R8G1_9BRAD</name>
<dbReference type="Proteomes" id="UP001431010">
    <property type="component" value="Chromosome"/>
</dbReference>
<feature type="transmembrane region" description="Helical" evidence="1">
    <location>
        <begin position="12"/>
        <end position="37"/>
    </location>
</feature>
<proteinExistence type="predicted"/>
<evidence type="ECO:0000313" key="3">
    <source>
        <dbReference type="Proteomes" id="UP001431010"/>
    </source>
</evidence>
<keyword evidence="1" id="KW-0812">Transmembrane</keyword>
<evidence type="ECO:0000313" key="2">
    <source>
        <dbReference type="EMBL" id="UFZ03195.1"/>
    </source>
</evidence>
<organism evidence="2 3">
    <name type="scientific">Bradyrhizobium ontarionense</name>
    <dbReference type="NCBI Taxonomy" id="2898149"/>
    <lineage>
        <taxon>Bacteria</taxon>
        <taxon>Pseudomonadati</taxon>
        <taxon>Pseudomonadota</taxon>
        <taxon>Alphaproteobacteria</taxon>
        <taxon>Hyphomicrobiales</taxon>
        <taxon>Nitrobacteraceae</taxon>
        <taxon>Bradyrhizobium</taxon>
    </lineage>
</organism>
<feature type="transmembrane region" description="Helical" evidence="1">
    <location>
        <begin position="70"/>
        <end position="91"/>
    </location>
</feature>